<dbReference type="Proteomes" id="UP000178392">
    <property type="component" value="Unassembled WGS sequence"/>
</dbReference>
<protein>
    <submittedName>
        <fullName evidence="1">Uncharacterized protein</fullName>
    </submittedName>
</protein>
<proteinExistence type="predicted"/>
<dbReference type="AlphaFoldDB" id="A0A1F6EE02"/>
<name>A0A1F6EE02_9BACT</name>
<gene>
    <name evidence="1" type="ORF">A3E65_02840</name>
</gene>
<reference evidence="1 2" key="1">
    <citation type="journal article" date="2016" name="Nat. Commun.">
        <title>Thousands of microbial genomes shed light on interconnected biogeochemical processes in an aquifer system.</title>
        <authorList>
            <person name="Anantharaman K."/>
            <person name="Brown C.T."/>
            <person name="Hug L.A."/>
            <person name="Sharon I."/>
            <person name="Castelle C.J."/>
            <person name="Probst A.J."/>
            <person name="Thomas B.C."/>
            <person name="Singh A."/>
            <person name="Wilkins M.J."/>
            <person name="Karaoz U."/>
            <person name="Brodie E.L."/>
            <person name="Williams K.H."/>
            <person name="Hubbard S.S."/>
            <person name="Banfield J.F."/>
        </authorList>
    </citation>
    <scope>NUCLEOTIDE SEQUENCE [LARGE SCALE GENOMIC DNA]</scope>
</reference>
<organism evidence="1 2">
    <name type="scientific">Candidatus Kaiserbacteria bacterium RIFCSPHIGHO2_12_FULL_56_13</name>
    <dbReference type="NCBI Taxonomy" id="1798505"/>
    <lineage>
        <taxon>Bacteria</taxon>
        <taxon>Candidatus Kaiseribacteriota</taxon>
    </lineage>
</organism>
<evidence type="ECO:0000313" key="2">
    <source>
        <dbReference type="Proteomes" id="UP000178392"/>
    </source>
</evidence>
<accession>A0A1F6EE02</accession>
<evidence type="ECO:0000313" key="1">
    <source>
        <dbReference type="EMBL" id="OGG71847.1"/>
    </source>
</evidence>
<dbReference type="EMBL" id="MFLS01000032">
    <property type="protein sequence ID" value="OGG71847.1"/>
    <property type="molecule type" value="Genomic_DNA"/>
</dbReference>
<comment type="caution">
    <text evidence="1">The sequence shown here is derived from an EMBL/GenBank/DDBJ whole genome shotgun (WGS) entry which is preliminary data.</text>
</comment>
<sequence>MAVQVAGELYYDIDGQLAEIKRQLRQPNGYPFEPHHLKTRLQDLIEGRFGEEKFEVPLPPKKAATVLAFREDLSVGPLTKRFIPNKFFVTRPGLYLWNDMQRILKDAKAVEPSEATAKLKSFDLTKNAYDKQIKAKLPEHYEVELWEIAELIEAQKNGEDGPLLTNGYSNIFYVAGFAVDVYWGVGRRKWCVDDWRLGGIQWDRGGRVFSSN</sequence>